<comment type="caution">
    <text evidence="1">The sequence shown here is derived from an EMBL/GenBank/DDBJ whole genome shotgun (WGS) entry which is preliminary data.</text>
</comment>
<dbReference type="GO" id="GO:0006338">
    <property type="term" value="P:chromatin remodeling"/>
    <property type="evidence" value="ECO:0007669"/>
    <property type="project" value="InterPro"/>
</dbReference>
<dbReference type="OrthoDB" id="2605857at2759"/>
<proteinExistence type="predicted"/>
<evidence type="ECO:0000313" key="2">
    <source>
        <dbReference type="Proteomes" id="UP000719766"/>
    </source>
</evidence>
<dbReference type="RefSeq" id="XP_041159760.1">
    <property type="nucleotide sequence ID" value="XM_041296417.1"/>
</dbReference>
<reference evidence="1" key="1">
    <citation type="journal article" date="2020" name="New Phytol.">
        <title>Comparative genomics reveals dynamic genome evolution in host specialist ectomycorrhizal fungi.</title>
        <authorList>
            <person name="Lofgren L.A."/>
            <person name="Nguyen N.H."/>
            <person name="Vilgalys R."/>
            <person name="Ruytinx J."/>
            <person name="Liao H.L."/>
            <person name="Branco S."/>
            <person name="Kuo A."/>
            <person name="LaButti K."/>
            <person name="Lipzen A."/>
            <person name="Andreopoulos W."/>
            <person name="Pangilinan J."/>
            <person name="Riley R."/>
            <person name="Hundley H."/>
            <person name="Na H."/>
            <person name="Barry K."/>
            <person name="Grigoriev I.V."/>
            <person name="Stajich J.E."/>
            <person name="Kennedy P.G."/>
        </authorList>
    </citation>
    <scope>NUCLEOTIDE SEQUENCE</scope>
    <source>
        <strain evidence="1">S12</strain>
    </source>
</reference>
<dbReference type="Pfam" id="PF04855">
    <property type="entry name" value="SNF5"/>
    <property type="match status" value="1"/>
</dbReference>
<dbReference type="InterPro" id="IPR006939">
    <property type="entry name" value="SNF5"/>
</dbReference>
<sequence>MCETFVWNLNDSVVTPEHLAQTLIKDYVLPQNHQVVIMRVIQEQLSDFKVHISASVGD</sequence>
<gene>
    <name evidence="1" type="ORF">HD556DRAFT_1203398</name>
</gene>
<keyword evidence="2" id="KW-1185">Reference proteome</keyword>
<dbReference type="Proteomes" id="UP000719766">
    <property type="component" value="Unassembled WGS sequence"/>
</dbReference>
<name>A0A9P7AQK1_9AGAM</name>
<dbReference type="AlphaFoldDB" id="A0A9P7AQK1"/>
<accession>A0A9P7AQK1</accession>
<dbReference type="GO" id="GO:0000228">
    <property type="term" value="C:nuclear chromosome"/>
    <property type="evidence" value="ECO:0007669"/>
    <property type="project" value="InterPro"/>
</dbReference>
<protein>
    <submittedName>
        <fullName evidence="1">Uncharacterized protein</fullName>
    </submittedName>
</protein>
<evidence type="ECO:0000313" key="1">
    <source>
        <dbReference type="EMBL" id="KAG1793304.1"/>
    </source>
</evidence>
<organism evidence="1 2">
    <name type="scientific">Suillus plorans</name>
    <dbReference type="NCBI Taxonomy" id="116603"/>
    <lineage>
        <taxon>Eukaryota</taxon>
        <taxon>Fungi</taxon>
        <taxon>Dikarya</taxon>
        <taxon>Basidiomycota</taxon>
        <taxon>Agaricomycotina</taxon>
        <taxon>Agaricomycetes</taxon>
        <taxon>Agaricomycetidae</taxon>
        <taxon>Boletales</taxon>
        <taxon>Suillineae</taxon>
        <taxon>Suillaceae</taxon>
        <taxon>Suillus</taxon>
    </lineage>
</organism>
<dbReference type="EMBL" id="JABBWE010000031">
    <property type="protein sequence ID" value="KAG1793304.1"/>
    <property type="molecule type" value="Genomic_DNA"/>
</dbReference>
<feature type="non-terminal residue" evidence="1">
    <location>
        <position position="1"/>
    </location>
</feature>
<dbReference type="GeneID" id="64590181"/>